<evidence type="ECO:0000313" key="1">
    <source>
        <dbReference type="Proteomes" id="UP000887540"/>
    </source>
</evidence>
<name>A0A914BY25_9BILA</name>
<dbReference type="WBParaSite" id="ACRNAN_Path_1265.g4940.t1">
    <property type="protein sequence ID" value="ACRNAN_Path_1265.g4940.t1"/>
    <property type="gene ID" value="ACRNAN_Path_1265.g4940"/>
</dbReference>
<dbReference type="AlphaFoldDB" id="A0A914BY25"/>
<dbReference type="Proteomes" id="UP000887540">
    <property type="component" value="Unplaced"/>
</dbReference>
<evidence type="ECO:0000313" key="2">
    <source>
        <dbReference type="WBParaSite" id="ACRNAN_Path_1265.g4940.t1"/>
    </source>
</evidence>
<organism evidence="1 2">
    <name type="scientific">Acrobeloides nanus</name>
    <dbReference type="NCBI Taxonomy" id="290746"/>
    <lineage>
        <taxon>Eukaryota</taxon>
        <taxon>Metazoa</taxon>
        <taxon>Ecdysozoa</taxon>
        <taxon>Nematoda</taxon>
        <taxon>Chromadorea</taxon>
        <taxon>Rhabditida</taxon>
        <taxon>Tylenchina</taxon>
        <taxon>Cephalobomorpha</taxon>
        <taxon>Cephaloboidea</taxon>
        <taxon>Cephalobidae</taxon>
        <taxon>Acrobeloides</taxon>
    </lineage>
</organism>
<protein>
    <submittedName>
        <fullName evidence="2">Uncharacterized protein</fullName>
    </submittedName>
</protein>
<keyword evidence="1" id="KW-1185">Reference proteome</keyword>
<reference evidence="2" key="1">
    <citation type="submission" date="2022-11" db="UniProtKB">
        <authorList>
            <consortium name="WormBaseParasite"/>
        </authorList>
    </citation>
    <scope>IDENTIFICATION</scope>
</reference>
<sequence>MVYRTLNRAGNRGDGHFSINNWNVYQRSLQGDMKTNNSLEGSHLCFNRYMQGNEKDIWKWIRRLISYDEVVYGIVRQWENGHLPCRSRKWMGVERKKQSLVEAGNLVNADDEKITYLRTIAMSLCDTLD</sequence>
<proteinExistence type="predicted"/>
<accession>A0A914BY25</accession>